<dbReference type="InterPro" id="IPR006766">
    <property type="entry name" value="EXORDIUM-like"/>
</dbReference>
<evidence type="ECO:0000313" key="7">
    <source>
        <dbReference type="EMBL" id="KAK1396179.1"/>
    </source>
</evidence>
<reference evidence="7" key="2">
    <citation type="submission" date="2023-05" db="EMBL/GenBank/DDBJ databases">
        <authorList>
            <person name="Schelkunov M.I."/>
        </authorList>
    </citation>
    <scope>NUCLEOTIDE SEQUENCE</scope>
    <source>
        <strain evidence="7">Hsosn_3</strain>
        <tissue evidence="7">Leaf</tissue>
    </source>
</reference>
<feature type="signal peptide" evidence="6">
    <location>
        <begin position="1"/>
        <end position="23"/>
    </location>
</feature>
<keyword evidence="8" id="KW-1185">Reference proteome</keyword>
<dbReference type="Pfam" id="PF04674">
    <property type="entry name" value="Phi_1"/>
    <property type="match status" value="1"/>
</dbReference>
<proteinExistence type="inferred from homology"/>
<evidence type="ECO:0000256" key="6">
    <source>
        <dbReference type="SAM" id="SignalP"/>
    </source>
</evidence>
<feature type="chain" id="PRO_5042276450" evidence="6">
    <location>
        <begin position="24"/>
        <end position="309"/>
    </location>
</feature>
<keyword evidence="3" id="KW-0964">Secreted</keyword>
<dbReference type="AlphaFoldDB" id="A0AAD8J3J1"/>
<evidence type="ECO:0000256" key="4">
    <source>
        <dbReference type="ARBA" id="ARBA00022729"/>
    </source>
</evidence>
<dbReference type="PANTHER" id="PTHR31279:SF54">
    <property type="entry name" value="PROTEIN EXORDIUM-RELATED"/>
    <property type="match status" value="1"/>
</dbReference>
<evidence type="ECO:0000256" key="3">
    <source>
        <dbReference type="ARBA" id="ARBA00022525"/>
    </source>
</evidence>
<keyword evidence="4 6" id="KW-0732">Signal</keyword>
<comment type="similarity">
    <text evidence="5">Belongs to the EXORDIUM family.</text>
</comment>
<reference evidence="7" key="1">
    <citation type="submission" date="2023-02" db="EMBL/GenBank/DDBJ databases">
        <title>Genome of toxic invasive species Heracleum sosnowskyi carries increased number of genes despite the absence of recent whole-genome duplications.</title>
        <authorList>
            <person name="Schelkunov M."/>
            <person name="Shtratnikova V."/>
            <person name="Makarenko M."/>
            <person name="Klepikova A."/>
            <person name="Omelchenko D."/>
            <person name="Novikova G."/>
            <person name="Obukhova E."/>
            <person name="Bogdanov V."/>
            <person name="Penin A."/>
            <person name="Logacheva M."/>
        </authorList>
    </citation>
    <scope>NUCLEOTIDE SEQUENCE</scope>
    <source>
        <strain evidence="7">Hsosn_3</strain>
        <tissue evidence="7">Leaf</tissue>
    </source>
</reference>
<protein>
    <submittedName>
        <fullName evidence="7">Phosphate-induced protein 1</fullName>
    </submittedName>
</protein>
<evidence type="ECO:0000256" key="2">
    <source>
        <dbReference type="ARBA" id="ARBA00022523"/>
    </source>
</evidence>
<organism evidence="7 8">
    <name type="scientific">Heracleum sosnowskyi</name>
    <dbReference type="NCBI Taxonomy" id="360622"/>
    <lineage>
        <taxon>Eukaryota</taxon>
        <taxon>Viridiplantae</taxon>
        <taxon>Streptophyta</taxon>
        <taxon>Embryophyta</taxon>
        <taxon>Tracheophyta</taxon>
        <taxon>Spermatophyta</taxon>
        <taxon>Magnoliopsida</taxon>
        <taxon>eudicotyledons</taxon>
        <taxon>Gunneridae</taxon>
        <taxon>Pentapetalae</taxon>
        <taxon>asterids</taxon>
        <taxon>campanulids</taxon>
        <taxon>Apiales</taxon>
        <taxon>Apiaceae</taxon>
        <taxon>Apioideae</taxon>
        <taxon>apioid superclade</taxon>
        <taxon>Tordylieae</taxon>
        <taxon>Tordyliinae</taxon>
        <taxon>Heracleum</taxon>
    </lineage>
</organism>
<name>A0AAD8J3J1_9APIA</name>
<dbReference type="EMBL" id="JAUIZM010000002">
    <property type="protein sequence ID" value="KAK1396179.1"/>
    <property type="molecule type" value="Genomic_DNA"/>
</dbReference>
<evidence type="ECO:0000256" key="5">
    <source>
        <dbReference type="ARBA" id="ARBA00023591"/>
    </source>
</evidence>
<evidence type="ECO:0000256" key="1">
    <source>
        <dbReference type="ARBA" id="ARBA00004271"/>
    </source>
</evidence>
<dbReference type="GO" id="GO:0048046">
    <property type="term" value="C:apoplast"/>
    <property type="evidence" value="ECO:0007669"/>
    <property type="project" value="UniProtKB-SubCell"/>
</dbReference>
<evidence type="ECO:0000313" key="8">
    <source>
        <dbReference type="Proteomes" id="UP001237642"/>
    </source>
</evidence>
<gene>
    <name evidence="7" type="ORF">POM88_006042</name>
</gene>
<comment type="caution">
    <text evidence="7">The sequence shown here is derived from an EMBL/GenBank/DDBJ whole genome shotgun (WGS) entry which is preliminary data.</text>
</comment>
<dbReference type="Proteomes" id="UP001237642">
    <property type="component" value="Unassembled WGS sequence"/>
</dbReference>
<dbReference type="PANTHER" id="PTHR31279">
    <property type="entry name" value="PROTEIN EXORDIUM-LIKE 5"/>
    <property type="match status" value="1"/>
</dbReference>
<accession>A0AAD8J3J1</accession>
<sequence>MALFNLLPRLLVVLFALVSVIFAARTPNELVADQPRLIKYHNGSLLSGKINIKLIWYGKFKPSQKAIITDFITSISSSPSSPQPSVATWWKTTQKYYHLVKKHAPSLSYNLKEQKVDSYCSLGKSLTQDNIVDLASRSNDRNTITIILTAADVTVADFCFNRCGTHGYTKKNAKYNSAYIWVGNSETQCPGHCAWPFHKPIYGPQGPPLVAPNNDVGLDGMVINLASLLAETVTNPYGNGFYEGSAGAPLEAASTCTGIFAKGAYSGYPGNLLVDSKSKASYNAYGANGREYLLPALFDPSTSACSTLS</sequence>
<keyword evidence="2" id="KW-0052">Apoplast</keyword>
<comment type="subcellular location">
    <subcellularLocation>
        <location evidence="1">Secreted</location>
        <location evidence="1">Extracellular space</location>
        <location evidence="1">Apoplast</location>
    </subcellularLocation>
</comment>